<dbReference type="EnsemblMetazoa" id="XM_016990221">
    <property type="protein sequence ID" value="XP_016845710"/>
    <property type="gene ID" value="LOC100114845"/>
</dbReference>
<dbReference type="Gene3D" id="1.20.5.170">
    <property type="match status" value="1"/>
</dbReference>
<gene>
    <name evidence="3" type="primary">100114845</name>
</gene>
<sequence length="471" mass="54312">MVDADDPEQPQESQLRYGRKRQKADDDVSTKPKTRRGSIKVQCTNKNALAARHNRDRQKKYVEMIENKLQTCETENTNFRTKVEEQSRLIEILNDQVAYLRSEVNKTRPTHRMKEINENLTRIMMRDKELPPTYVEGFHDLQAVKSMEYRTLGKTGLMVSKLSLGGGTLGCHYAAFDEDEAIETIRKAIKKGINYIDTAYWYGQGKSELIIGKALKGIPRQAYYIGTKVGRYELDFANMFDFSMERVRQSVKQSLERLQLDYVDVIQIHDIEFAPSLDIIITQTLPELSRQVAEGRARHIGITGYPISVLKECIEKSNINIAVVLTYARFTLIDDTLLEYIPFFKERNIGIINAAAPSMGLLTSQGPQKWHPASDDVKKVCKQAGDYCKEKDLEFTKLAVWHSFQCPDVATHLIGMQNLRELDINMDVLHNGITEEEKEILKDMKDKYLSKLTTKHWEGADLEKYWKEMKR</sequence>
<feature type="region of interest" description="Disordered" evidence="1">
    <location>
        <begin position="1"/>
        <end position="38"/>
    </location>
</feature>
<dbReference type="InParanoid" id="A0A7M7J559"/>
<dbReference type="PANTHER" id="PTHR42686">
    <property type="entry name" value="GH17980P-RELATED"/>
    <property type="match status" value="1"/>
</dbReference>
<dbReference type="OrthoDB" id="48988at2759"/>
<dbReference type="Proteomes" id="UP000002358">
    <property type="component" value="Chromosome 1"/>
</dbReference>
<dbReference type="InterPro" id="IPR020471">
    <property type="entry name" value="AKR"/>
</dbReference>
<evidence type="ECO:0000259" key="2">
    <source>
        <dbReference type="Pfam" id="PF00248"/>
    </source>
</evidence>
<dbReference type="InterPro" id="IPR044479">
    <property type="entry name" value="LGALDH-like"/>
</dbReference>
<reference evidence="3" key="1">
    <citation type="submission" date="2021-01" db="UniProtKB">
        <authorList>
            <consortium name="EnsemblMetazoa"/>
        </authorList>
    </citation>
    <scope>IDENTIFICATION</scope>
</reference>
<keyword evidence="4" id="KW-1185">Reference proteome</keyword>
<dbReference type="InterPro" id="IPR023210">
    <property type="entry name" value="NADP_OxRdtase_dom"/>
</dbReference>
<dbReference type="SUPFAM" id="SSF51430">
    <property type="entry name" value="NAD(P)-linked oxidoreductase"/>
    <property type="match status" value="1"/>
</dbReference>
<dbReference type="InterPro" id="IPR046347">
    <property type="entry name" value="bZIP_sf"/>
</dbReference>
<feature type="domain" description="NADP-dependent oxidoreductase" evidence="2">
    <location>
        <begin position="161"/>
        <end position="442"/>
    </location>
</feature>
<dbReference type="GO" id="GO:0010349">
    <property type="term" value="F:L-galactose dehydrogenase activity"/>
    <property type="evidence" value="ECO:0007669"/>
    <property type="project" value="InterPro"/>
</dbReference>
<proteinExistence type="predicted"/>
<dbReference type="FunFam" id="3.20.20.100:FF:000011">
    <property type="entry name" value="Aldo/keto reductase"/>
    <property type="match status" value="1"/>
</dbReference>
<name>A0A7M7J559_NASVI</name>
<dbReference type="SUPFAM" id="SSF57959">
    <property type="entry name" value="Leucine zipper domain"/>
    <property type="match status" value="1"/>
</dbReference>
<dbReference type="Gene3D" id="3.20.20.100">
    <property type="entry name" value="NADP-dependent oxidoreductase domain"/>
    <property type="match status" value="1"/>
</dbReference>
<dbReference type="SMR" id="A0A7M7J559"/>
<dbReference type="PRINTS" id="PR00069">
    <property type="entry name" value="ALDKETRDTASE"/>
</dbReference>
<dbReference type="InterPro" id="IPR036812">
    <property type="entry name" value="NAD(P)_OxRdtase_dom_sf"/>
</dbReference>
<protein>
    <recommendedName>
        <fullName evidence="2">NADP-dependent oxidoreductase domain-containing protein</fullName>
    </recommendedName>
</protein>
<dbReference type="GO" id="GO:0003700">
    <property type="term" value="F:DNA-binding transcription factor activity"/>
    <property type="evidence" value="ECO:0007669"/>
    <property type="project" value="InterPro"/>
</dbReference>
<dbReference type="Pfam" id="PF00248">
    <property type="entry name" value="Aldo_ket_red"/>
    <property type="match status" value="1"/>
</dbReference>
<dbReference type="PANTHER" id="PTHR42686:SF1">
    <property type="entry name" value="GH17980P-RELATED"/>
    <property type="match status" value="1"/>
</dbReference>
<evidence type="ECO:0000256" key="1">
    <source>
        <dbReference type="SAM" id="MobiDB-lite"/>
    </source>
</evidence>
<accession>A0A7M7J559</accession>
<dbReference type="AlphaFoldDB" id="A0A7M7J559"/>
<dbReference type="CDD" id="cd19163">
    <property type="entry name" value="AKR_galDH"/>
    <property type="match status" value="1"/>
</dbReference>
<dbReference type="FunCoup" id="A0A7M7J559">
    <property type="interactions" value="65"/>
</dbReference>
<evidence type="ECO:0000313" key="3">
    <source>
        <dbReference type="EnsemblMetazoa" id="XP_016845710"/>
    </source>
</evidence>
<evidence type="ECO:0000313" key="4">
    <source>
        <dbReference type="Proteomes" id="UP000002358"/>
    </source>
</evidence>
<organism evidence="3 4">
    <name type="scientific">Nasonia vitripennis</name>
    <name type="common">Parasitic wasp</name>
    <dbReference type="NCBI Taxonomy" id="7425"/>
    <lineage>
        <taxon>Eukaryota</taxon>
        <taxon>Metazoa</taxon>
        <taxon>Ecdysozoa</taxon>
        <taxon>Arthropoda</taxon>
        <taxon>Hexapoda</taxon>
        <taxon>Insecta</taxon>
        <taxon>Pterygota</taxon>
        <taxon>Neoptera</taxon>
        <taxon>Endopterygota</taxon>
        <taxon>Hymenoptera</taxon>
        <taxon>Apocrita</taxon>
        <taxon>Proctotrupomorpha</taxon>
        <taxon>Chalcidoidea</taxon>
        <taxon>Pteromalidae</taxon>
        <taxon>Pteromalinae</taxon>
        <taxon>Nasonia</taxon>
    </lineage>
</organism>
<dbReference type="GO" id="GO:0005829">
    <property type="term" value="C:cytosol"/>
    <property type="evidence" value="ECO:0007669"/>
    <property type="project" value="TreeGrafter"/>
</dbReference>